<organism evidence="1 2">
    <name type="scientific">Agrobacterium tumefaciens</name>
    <dbReference type="NCBI Taxonomy" id="358"/>
    <lineage>
        <taxon>Bacteria</taxon>
        <taxon>Pseudomonadati</taxon>
        <taxon>Pseudomonadota</taxon>
        <taxon>Alphaproteobacteria</taxon>
        <taxon>Hyphomicrobiales</taxon>
        <taxon>Rhizobiaceae</taxon>
        <taxon>Rhizobium/Agrobacterium group</taxon>
        <taxon>Agrobacterium</taxon>
        <taxon>Agrobacterium tumefaciens complex</taxon>
    </lineage>
</organism>
<sequence>MFRLFKRKQKLQFSPENRLLLTELEKFRIRYRGQGPRDDMAVDAVVQEVSRGLRTDGRYASDLIAKGGWSVPDAAHMIISEYASSEIMTGQFHLYRGVLNDRGKAYLKLFKVCSTKLMASGRLPENDAIEGVREFEDEIAKLG</sequence>
<accession>A0A4D7YRA0</accession>
<gene>
    <name evidence="1" type="ORF">CFBP7129_17700</name>
</gene>
<protein>
    <submittedName>
        <fullName evidence="1">Uncharacterized protein</fullName>
    </submittedName>
</protein>
<evidence type="ECO:0000313" key="2">
    <source>
        <dbReference type="Proteomes" id="UP000298649"/>
    </source>
</evidence>
<dbReference type="EMBL" id="CP039923">
    <property type="protein sequence ID" value="QCL96096.1"/>
    <property type="molecule type" value="Genomic_DNA"/>
</dbReference>
<dbReference type="Proteomes" id="UP000298649">
    <property type="component" value="Chromosome linear"/>
</dbReference>
<evidence type="ECO:0000313" key="1">
    <source>
        <dbReference type="EMBL" id="QCL96096.1"/>
    </source>
</evidence>
<dbReference type="RefSeq" id="WP_137004927.1">
    <property type="nucleotide sequence ID" value="NZ_CP039923.1"/>
</dbReference>
<name>A0A4D7YRA0_AGRTU</name>
<dbReference type="AlphaFoldDB" id="A0A4D7YRA0"/>
<reference evidence="1 2" key="1">
    <citation type="submission" date="2019-04" db="EMBL/GenBank/DDBJ databases">
        <title>Complete genome sequence of Agrobacterium tumefaciens CFBP7129.</title>
        <authorList>
            <person name="Haryono M."/>
            <person name="Lin Y.-C."/>
            <person name="Lai E.-M."/>
            <person name="Kuo C.-H."/>
        </authorList>
    </citation>
    <scope>NUCLEOTIDE SEQUENCE [LARGE SCALE GENOMIC DNA]</scope>
    <source>
        <strain evidence="1 2">CFBP7129</strain>
    </source>
</reference>
<proteinExistence type="predicted"/>